<dbReference type="SMR" id="A0A816PCD6"/>
<proteinExistence type="inferred from homology"/>
<organism evidence="4">
    <name type="scientific">Brassica napus</name>
    <name type="common">Rape</name>
    <dbReference type="NCBI Taxonomy" id="3708"/>
    <lineage>
        <taxon>Eukaryota</taxon>
        <taxon>Viridiplantae</taxon>
        <taxon>Streptophyta</taxon>
        <taxon>Embryophyta</taxon>
        <taxon>Tracheophyta</taxon>
        <taxon>Spermatophyta</taxon>
        <taxon>Magnoliopsida</taxon>
        <taxon>eudicotyledons</taxon>
        <taxon>Gunneridae</taxon>
        <taxon>Pentapetalae</taxon>
        <taxon>rosids</taxon>
        <taxon>malvids</taxon>
        <taxon>Brassicales</taxon>
        <taxon>Brassicaceae</taxon>
        <taxon>Brassiceae</taxon>
        <taxon>Brassica</taxon>
    </lineage>
</organism>
<dbReference type="AlphaFoldDB" id="A0A816PCD6"/>
<dbReference type="Gene3D" id="1.25.40.10">
    <property type="entry name" value="Tetratricopeptide repeat domain"/>
    <property type="match status" value="1"/>
</dbReference>
<dbReference type="PANTHER" id="PTHR47942">
    <property type="entry name" value="TETRATRICOPEPTIDE REPEAT (TPR)-LIKE SUPERFAMILY PROTEIN-RELATED"/>
    <property type="match status" value="1"/>
</dbReference>
<dbReference type="InterPro" id="IPR002885">
    <property type="entry name" value="PPR_rpt"/>
</dbReference>
<dbReference type="PROSITE" id="PS51375">
    <property type="entry name" value="PPR"/>
    <property type="match status" value="1"/>
</dbReference>
<name>A0A816PCD6_BRANA</name>
<gene>
    <name evidence="4" type="ORF">DARMORV10_A09P41780.1</name>
</gene>
<dbReference type="NCBIfam" id="TIGR00756">
    <property type="entry name" value="PPR"/>
    <property type="match status" value="1"/>
</dbReference>
<evidence type="ECO:0000256" key="2">
    <source>
        <dbReference type="ARBA" id="ARBA00022737"/>
    </source>
</evidence>
<evidence type="ECO:0000256" key="1">
    <source>
        <dbReference type="ARBA" id="ARBA00007626"/>
    </source>
</evidence>
<dbReference type="InterPro" id="IPR051222">
    <property type="entry name" value="PPR/CCM1_RNA-binding"/>
</dbReference>
<dbReference type="EMBL" id="HG994363">
    <property type="protein sequence ID" value="CAF2046028.1"/>
    <property type="molecule type" value="Genomic_DNA"/>
</dbReference>
<evidence type="ECO:0000256" key="3">
    <source>
        <dbReference type="PROSITE-ProRule" id="PRU00708"/>
    </source>
</evidence>
<reference evidence="4" key="1">
    <citation type="submission" date="2021-01" db="EMBL/GenBank/DDBJ databases">
        <authorList>
            <consortium name="Genoscope - CEA"/>
            <person name="William W."/>
        </authorList>
    </citation>
    <scope>NUCLEOTIDE SEQUENCE</scope>
</reference>
<accession>A0A816PCD6</accession>
<feature type="repeat" description="PPR" evidence="3">
    <location>
        <begin position="57"/>
        <end position="91"/>
    </location>
</feature>
<evidence type="ECO:0000313" key="4">
    <source>
        <dbReference type="EMBL" id="CAF2046028.1"/>
    </source>
</evidence>
<dbReference type="Pfam" id="PF13041">
    <property type="entry name" value="PPR_2"/>
    <property type="match status" value="1"/>
</dbReference>
<keyword evidence="2" id="KW-0677">Repeat</keyword>
<dbReference type="Proteomes" id="UP001295469">
    <property type="component" value="Chromosome A09"/>
</dbReference>
<protein>
    <submittedName>
        <fullName evidence="4">(rape) hypothetical protein</fullName>
    </submittedName>
</protein>
<dbReference type="PANTHER" id="PTHR47942:SF16">
    <property type="entry name" value="PENTATRICOPEPTIDE REPEAT DOMAIN CONTAINING PROTEIN-RELATED"/>
    <property type="match status" value="1"/>
</dbReference>
<dbReference type="InterPro" id="IPR011990">
    <property type="entry name" value="TPR-like_helical_dom_sf"/>
</dbReference>
<sequence>MDDARRVLLGMSAPDVVSYNTLMHGLGKIREAFLLFGDLESAQRLKAEMFRKRIDPDVKTYTTLVKGFVKSGNLSMATATYDEMLEKGIEPDAYTRWALFKHLDKDHASREVEFLEKILRS</sequence>
<comment type="similarity">
    <text evidence="1">Belongs to the PPR family. P subfamily.</text>
</comment>